<accession>A0A498RA54</accession>
<keyword evidence="13" id="KW-1185">Reference proteome</keyword>
<dbReference type="InterPro" id="IPR047196">
    <property type="entry name" value="YidC_ALB_C"/>
</dbReference>
<feature type="transmembrane region" description="Helical" evidence="10">
    <location>
        <begin position="94"/>
        <end position="114"/>
    </location>
</feature>
<keyword evidence="4 9" id="KW-0812">Transmembrane</keyword>
<keyword evidence="8" id="KW-0143">Chaperone</keyword>
<feature type="transmembrane region" description="Helical" evidence="10">
    <location>
        <begin position="167"/>
        <end position="191"/>
    </location>
</feature>
<dbReference type="PANTHER" id="PTHR12428:SF65">
    <property type="entry name" value="CYTOCHROME C OXIDASE ASSEMBLY PROTEIN COX18, MITOCHONDRIAL"/>
    <property type="match status" value="1"/>
</dbReference>
<evidence type="ECO:0000313" key="13">
    <source>
        <dbReference type="Proteomes" id="UP000277811"/>
    </source>
</evidence>
<proteinExistence type="inferred from homology"/>
<dbReference type="GO" id="GO:0005886">
    <property type="term" value="C:plasma membrane"/>
    <property type="evidence" value="ECO:0007669"/>
    <property type="project" value="UniProtKB-SubCell"/>
</dbReference>
<keyword evidence="5" id="KW-0653">Protein transport</keyword>
<keyword evidence="6 10" id="KW-1133">Transmembrane helix</keyword>
<feature type="transmembrane region" description="Helical" evidence="10">
    <location>
        <begin position="28"/>
        <end position="48"/>
    </location>
</feature>
<dbReference type="EMBL" id="UPPP01000081">
    <property type="protein sequence ID" value="VBB07820.1"/>
    <property type="molecule type" value="Genomic_DNA"/>
</dbReference>
<keyword evidence="3" id="KW-1003">Cell membrane</keyword>
<evidence type="ECO:0000259" key="11">
    <source>
        <dbReference type="Pfam" id="PF02096"/>
    </source>
</evidence>
<dbReference type="PRINTS" id="PR00701">
    <property type="entry name" value="60KDINNERMP"/>
</dbReference>
<feature type="domain" description="Membrane insertase YidC/Oxa/ALB C-terminal" evidence="11">
    <location>
        <begin position="28"/>
        <end position="204"/>
    </location>
</feature>
<dbReference type="PANTHER" id="PTHR12428">
    <property type="entry name" value="OXA1"/>
    <property type="match status" value="1"/>
</dbReference>
<evidence type="ECO:0000313" key="12">
    <source>
        <dbReference type="EMBL" id="VBB07820.1"/>
    </source>
</evidence>
<evidence type="ECO:0000256" key="6">
    <source>
        <dbReference type="ARBA" id="ARBA00022989"/>
    </source>
</evidence>
<dbReference type="AlphaFoldDB" id="A0A498RA54"/>
<evidence type="ECO:0000256" key="10">
    <source>
        <dbReference type="SAM" id="Phobius"/>
    </source>
</evidence>
<evidence type="ECO:0000256" key="1">
    <source>
        <dbReference type="ARBA" id="ARBA00004651"/>
    </source>
</evidence>
<evidence type="ECO:0000256" key="8">
    <source>
        <dbReference type="ARBA" id="ARBA00023186"/>
    </source>
</evidence>
<feature type="transmembrane region" description="Helical" evidence="10">
    <location>
        <begin position="126"/>
        <end position="146"/>
    </location>
</feature>
<dbReference type="Proteomes" id="UP000277811">
    <property type="component" value="Unassembled WGS sequence"/>
</dbReference>
<keyword evidence="7 10" id="KW-0472">Membrane</keyword>
<evidence type="ECO:0000256" key="2">
    <source>
        <dbReference type="ARBA" id="ARBA00022448"/>
    </source>
</evidence>
<organism evidence="12 13">
    <name type="scientific">Lucifera butyrica</name>
    <dbReference type="NCBI Taxonomy" id="1351585"/>
    <lineage>
        <taxon>Bacteria</taxon>
        <taxon>Bacillati</taxon>
        <taxon>Bacillota</taxon>
        <taxon>Negativicutes</taxon>
        <taxon>Veillonellales</taxon>
        <taxon>Veillonellaceae</taxon>
        <taxon>Lucifera</taxon>
    </lineage>
</organism>
<dbReference type="InterPro" id="IPR001708">
    <property type="entry name" value="YidC/ALB3/OXA1/COX18"/>
</dbReference>
<dbReference type="InterPro" id="IPR028055">
    <property type="entry name" value="YidC/Oxa/ALB_C"/>
</dbReference>
<sequence length="215" mass="24623">MFGYFSGFMQMGLTFFYDLTSKLGFPNYGIAIILLTVTIRMLLYPLTAKQVKSMQGMRELGPKIKEMQEKYKDDKLKQQEEMAKLYKNAGVNPMAGCLPMLVQMPFLTGIFYAIRNFSYVSQPSFLWIKTLAGKDPLFILPVLAAITTYVSSQQTMTDPSQQNKMMLLVMPFFIGFMTLRFPAGLGLYWVVSNLVQILQQRFLYRTQEAVQVSTD</sequence>
<name>A0A498RA54_9FIRM</name>
<dbReference type="Pfam" id="PF02096">
    <property type="entry name" value="60KD_IMP"/>
    <property type="match status" value="1"/>
</dbReference>
<dbReference type="GO" id="GO:0032977">
    <property type="term" value="F:membrane insertase activity"/>
    <property type="evidence" value="ECO:0007669"/>
    <property type="project" value="InterPro"/>
</dbReference>
<reference evidence="12 13" key="1">
    <citation type="submission" date="2018-06" db="EMBL/GenBank/DDBJ databases">
        <authorList>
            <person name="Strepis N."/>
        </authorList>
    </citation>
    <scope>NUCLEOTIDE SEQUENCE [LARGE SCALE GENOMIC DNA]</scope>
    <source>
        <strain evidence="12">LUCI</strain>
    </source>
</reference>
<evidence type="ECO:0000256" key="4">
    <source>
        <dbReference type="ARBA" id="ARBA00022692"/>
    </source>
</evidence>
<keyword evidence="2" id="KW-0813">Transport</keyword>
<dbReference type="NCBIfam" id="TIGR03592">
    <property type="entry name" value="yidC_oxa1_cterm"/>
    <property type="match status" value="1"/>
</dbReference>
<dbReference type="GO" id="GO:0051205">
    <property type="term" value="P:protein insertion into membrane"/>
    <property type="evidence" value="ECO:0007669"/>
    <property type="project" value="TreeGrafter"/>
</dbReference>
<evidence type="ECO:0000256" key="7">
    <source>
        <dbReference type="ARBA" id="ARBA00023136"/>
    </source>
</evidence>
<protein>
    <submittedName>
        <fullName evidence="12">Membrane insertase oxa1/alb3/yidc</fullName>
    </submittedName>
</protein>
<comment type="similarity">
    <text evidence="9">Belongs to the OXA1/ALB3/YidC family.</text>
</comment>
<gene>
    <name evidence="12" type="ORF">LUCI_3085</name>
</gene>
<comment type="subcellular location">
    <subcellularLocation>
        <location evidence="1">Cell membrane</location>
        <topology evidence="1">Multi-pass membrane protein</topology>
    </subcellularLocation>
    <subcellularLocation>
        <location evidence="9">Membrane</location>
        <topology evidence="9">Multi-pass membrane protein</topology>
    </subcellularLocation>
</comment>
<dbReference type="GO" id="GO:0015031">
    <property type="term" value="P:protein transport"/>
    <property type="evidence" value="ECO:0007669"/>
    <property type="project" value="UniProtKB-KW"/>
</dbReference>
<evidence type="ECO:0000256" key="9">
    <source>
        <dbReference type="RuleBase" id="RU003945"/>
    </source>
</evidence>
<evidence type="ECO:0000256" key="5">
    <source>
        <dbReference type="ARBA" id="ARBA00022927"/>
    </source>
</evidence>
<dbReference type="CDD" id="cd20070">
    <property type="entry name" value="5TM_YidC_Alb3"/>
    <property type="match status" value="1"/>
</dbReference>
<evidence type="ECO:0000256" key="3">
    <source>
        <dbReference type="ARBA" id="ARBA00022475"/>
    </source>
</evidence>